<keyword evidence="3 6" id="KW-0863">Zinc-finger</keyword>
<dbReference type="InterPro" id="IPR027805">
    <property type="entry name" value="Transposase_HTH_dom"/>
</dbReference>
<dbReference type="SUPFAM" id="SSF57716">
    <property type="entry name" value="Glucocorticoid receptor-like (DNA-binding domain)"/>
    <property type="match status" value="1"/>
</dbReference>
<dbReference type="EnsemblMetazoa" id="G16122.2">
    <property type="protein sequence ID" value="G16122.2:cds"/>
    <property type="gene ID" value="G16122"/>
</dbReference>
<keyword evidence="11" id="KW-1185">Reference proteome</keyword>
<dbReference type="OrthoDB" id="6122338at2759"/>
<evidence type="ECO:0000256" key="6">
    <source>
        <dbReference type="PROSITE-ProRule" id="PRU00309"/>
    </source>
</evidence>
<accession>A0A8W8IZY0</accession>
<feature type="coiled-coil region" evidence="7">
    <location>
        <begin position="135"/>
        <end position="162"/>
    </location>
</feature>
<name>A0A8W8IZY0_MAGGI</name>
<dbReference type="EnsemblMetazoa" id="G16122.1">
    <property type="protein sequence ID" value="G16122.1:cds"/>
    <property type="gene ID" value="G16122"/>
</dbReference>
<evidence type="ECO:0000256" key="5">
    <source>
        <dbReference type="ARBA" id="ARBA00023125"/>
    </source>
</evidence>
<dbReference type="GO" id="GO:0008270">
    <property type="term" value="F:zinc ion binding"/>
    <property type="evidence" value="ECO:0007669"/>
    <property type="project" value="UniProtKB-KW"/>
</dbReference>
<comment type="cofactor">
    <cofactor evidence="1">
        <name>a divalent metal cation</name>
        <dbReference type="ChEBI" id="CHEBI:60240"/>
    </cofactor>
</comment>
<feature type="compositionally biased region" description="Polar residues" evidence="8">
    <location>
        <begin position="303"/>
        <end position="316"/>
    </location>
</feature>
<proteinExistence type="predicted"/>
<feature type="region of interest" description="Disordered" evidence="8">
    <location>
        <begin position="295"/>
        <end position="316"/>
    </location>
</feature>
<dbReference type="SMART" id="SM00692">
    <property type="entry name" value="DM3"/>
    <property type="match status" value="1"/>
</dbReference>
<keyword evidence="7" id="KW-0175">Coiled coil</keyword>
<dbReference type="Pfam" id="PF13613">
    <property type="entry name" value="HTH_Tnp_4"/>
    <property type="match status" value="1"/>
</dbReference>
<dbReference type="InterPro" id="IPR027806">
    <property type="entry name" value="HARBI1_dom"/>
</dbReference>
<dbReference type="Pfam" id="PF13359">
    <property type="entry name" value="DDE_Tnp_4"/>
    <property type="match status" value="1"/>
</dbReference>
<evidence type="ECO:0000313" key="11">
    <source>
        <dbReference type="Proteomes" id="UP000005408"/>
    </source>
</evidence>
<dbReference type="PANTHER" id="PTHR23080">
    <property type="entry name" value="THAP DOMAIN PROTEIN"/>
    <property type="match status" value="1"/>
</dbReference>
<evidence type="ECO:0000259" key="9">
    <source>
        <dbReference type="PROSITE" id="PS50950"/>
    </source>
</evidence>
<evidence type="ECO:0000256" key="2">
    <source>
        <dbReference type="ARBA" id="ARBA00022723"/>
    </source>
</evidence>
<evidence type="ECO:0000256" key="4">
    <source>
        <dbReference type="ARBA" id="ARBA00022833"/>
    </source>
</evidence>
<dbReference type="PROSITE" id="PS50950">
    <property type="entry name" value="ZF_THAP"/>
    <property type="match status" value="1"/>
</dbReference>
<dbReference type="PANTHER" id="PTHR23080:SF133">
    <property type="entry name" value="SI:CH211-262I1.5-RELATED"/>
    <property type="match status" value="1"/>
</dbReference>
<dbReference type="InterPro" id="IPR006612">
    <property type="entry name" value="THAP_Znf"/>
</dbReference>
<dbReference type="GO" id="GO:0003677">
    <property type="term" value="F:DNA binding"/>
    <property type="evidence" value="ECO:0007669"/>
    <property type="project" value="UniProtKB-UniRule"/>
</dbReference>
<dbReference type="AlphaFoldDB" id="A0A8W8IZY0"/>
<feature type="domain" description="THAP-type" evidence="9">
    <location>
        <begin position="1"/>
        <end position="91"/>
    </location>
</feature>
<keyword evidence="2" id="KW-0479">Metal-binding</keyword>
<organism evidence="10 11">
    <name type="scientific">Magallana gigas</name>
    <name type="common">Pacific oyster</name>
    <name type="synonym">Crassostrea gigas</name>
    <dbReference type="NCBI Taxonomy" id="29159"/>
    <lineage>
        <taxon>Eukaryota</taxon>
        <taxon>Metazoa</taxon>
        <taxon>Spiralia</taxon>
        <taxon>Lophotrochozoa</taxon>
        <taxon>Mollusca</taxon>
        <taxon>Bivalvia</taxon>
        <taxon>Autobranchia</taxon>
        <taxon>Pteriomorphia</taxon>
        <taxon>Ostreida</taxon>
        <taxon>Ostreoidea</taxon>
        <taxon>Ostreidae</taxon>
        <taxon>Magallana</taxon>
    </lineage>
</organism>
<dbReference type="Pfam" id="PF05485">
    <property type="entry name" value="THAP"/>
    <property type="match status" value="1"/>
</dbReference>
<dbReference type="SMART" id="SM00980">
    <property type="entry name" value="THAP"/>
    <property type="match status" value="1"/>
</dbReference>
<protein>
    <recommendedName>
        <fullName evidence="9">THAP-type domain-containing protein</fullName>
    </recommendedName>
</protein>
<evidence type="ECO:0000256" key="7">
    <source>
        <dbReference type="SAM" id="Coils"/>
    </source>
</evidence>
<evidence type="ECO:0000256" key="8">
    <source>
        <dbReference type="SAM" id="MobiDB-lite"/>
    </source>
</evidence>
<keyword evidence="4" id="KW-0862">Zinc</keyword>
<dbReference type="Proteomes" id="UP000005408">
    <property type="component" value="Unassembled WGS sequence"/>
</dbReference>
<keyword evidence="5 6" id="KW-0238">DNA-binding</keyword>
<sequence length="447" mass="51394">MVYCYAYGCTHRSDNNKSNCHLFRFPTDEKVRRKWIDLCRRADRKWNNGDRICSCHFKDGCKENGPTIFTYYKLNTRKRKKLKEIEAPASVETSTCITVAGTCTSGTCTNQSDRNPALDHTYFHPCPFFQCASRTIDFHSKIKELEDEIQRLELEVVRLQNTGHAMSIDAIKNDQEKMLMYTSFSYDVFKIIVGALQRFQQAGWSVTNVSLENQVLITLMKLRLNLRDLDLADRFCMSRATVSNIVNTIISAMHEIFYKGIMVRMCMPSQLMYKVSMPKSFEDFGSAKTSIDCTQTTKDKPSDFNQQGASFSNNKSQHTMKASTAVNVSSLYPGYVSEANIVEHSHFPDYLAPVDLIPADIEDQMPSGVHIEIPPFLVNKTHFTWKESELCYKIARHRMHVEREKEDFKKYQILNHIPANYQPLSTKIMQLCACLVNLQAPLLKEIV</sequence>
<evidence type="ECO:0000256" key="1">
    <source>
        <dbReference type="ARBA" id="ARBA00001968"/>
    </source>
</evidence>
<evidence type="ECO:0000313" key="10">
    <source>
        <dbReference type="EnsemblMetazoa" id="G16122.2:cds"/>
    </source>
</evidence>
<evidence type="ECO:0000256" key="3">
    <source>
        <dbReference type="ARBA" id="ARBA00022771"/>
    </source>
</evidence>
<reference evidence="10" key="1">
    <citation type="submission" date="2022-08" db="UniProtKB">
        <authorList>
            <consortium name="EnsemblMetazoa"/>
        </authorList>
    </citation>
    <scope>IDENTIFICATION</scope>
    <source>
        <strain evidence="10">05x7-T-G4-1.051#20</strain>
    </source>
</reference>